<name>I2N827_STRT9</name>
<dbReference type="PANTHER" id="PTHR21047:SF2">
    <property type="entry name" value="THYMIDINE DIPHOSPHO-4-KETO-RHAMNOSE 3,5-EPIMERASE"/>
    <property type="match status" value="1"/>
</dbReference>
<dbReference type="PANTHER" id="PTHR21047">
    <property type="entry name" value="DTDP-6-DEOXY-D-GLUCOSE-3,5 EPIMERASE"/>
    <property type="match status" value="1"/>
</dbReference>
<feature type="site" description="Participates in a stacking interaction with the thymidine ring of dTDP-4-oxo-6-deoxyglucose" evidence="4">
    <location>
        <position position="136"/>
    </location>
</feature>
<keyword evidence="6" id="KW-1185">Reference proteome</keyword>
<dbReference type="Proteomes" id="UP000005940">
    <property type="component" value="Chromosome"/>
</dbReference>
<dbReference type="SUPFAM" id="SSF51182">
    <property type="entry name" value="RmlC-like cupins"/>
    <property type="match status" value="1"/>
</dbReference>
<dbReference type="Gene3D" id="2.60.120.10">
    <property type="entry name" value="Jelly Rolls"/>
    <property type="match status" value="1"/>
</dbReference>
<feature type="active site" description="Proton acceptor" evidence="3">
    <location>
        <position position="60"/>
    </location>
</feature>
<comment type="similarity">
    <text evidence="1">Belongs to the dTDP-4-dehydrorhamnose 3,5-epimerase family.</text>
</comment>
<dbReference type="GO" id="GO:0008830">
    <property type="term" value="F:dTDP-4-dehydrorhamnose 3,5-epimerase activity"/>
    <property type="evidence" value="ECO:0007669"/>
    <property type="project" value="InterPro"/>
</dbReference>
<dbReference type="InterPro" id="IPR014710">
    <property type="entry name" value="RmlC-like_jellyroll"/>
</dbReference>
<evidence type="ECO:0000256" key="4">
    <source>
        <dbReference type="PIRSR" id="PIRSR600888-3"/>
    </source>
</evidence>
<accession>I2N827</accession>
<feature type="active site" description="Proton donor" evidence="3">
    <location>
        <position position="130"/>
    </location>
</feature>
<evidence type="ECO:0000256" key="2">
    <source>
        <dbReference type="ARBA" id="ARBA00023235"/>
    </source>
</evidence>
<dbReference type="EMBL" id="CP029159">
    <property type="protein sequence ID" value="QKM67023.1"/>
    <property type="molecule type" value="Genomic_DNA"/>
</dbReference>
<dbReference type="InterPro" id="IPR011051">
    <property type="entry name" value="RmlC_Cupin_sf"/>
</dbReference>
<evidence type="ECO:0000313" key="6">
    <source>
        <dbReference type="Proteomes" id="UP000005940"/>
    </source>
</evidence>
<evidence type="ECO:0000256" key="1">
    <source>
        <dbReference type="ARBA" id="ARBA00010154"/>
    </source>
</evidence>
<protein>
    <submittedName>
        <fullName evidence="5">dTDP-4-keto-6-deoxy-D-glucose epimerase</fullName>
    </submittedName>
</protein>
<evidence type="ECO:0000313" key="5">
    <source>
        <dbReference type="EMBL" id="QKM67023.1"/>
    </source>
</evidence>
<dbReference type="GO" id="GO:0005829">
    <property type="term" value="C:cytosol"/>
    <property type="evidence" value="ECO:0007669"/>
    <property type="project" value="TreeGrafter"/>
</dbReference>
<evidence type="ECO:0000256" key="3">
    <source>
        <dbReference type="PIRSR" id="PIRSR600888-1"/>
    </source>
</evidence>
<dbReference type="CDD" id="cd00438">
    <property type="entry name" value="cupin_RmlC"/>
    <property type="match status" value="1"/>
</dbReference>
<dbReference type="GO" id="GO:0019305">
    <property type="term" value="P:dTDP-rhamnose biosynthetic process"/>
    <property type="evidence" value="ECO:0007669"/>
    <property type="project" value="TreeGrafter"/>
</dbReference>
<dbReference type="RefSeq" id="WP_006346050.1">
    <property type="nucleotide sequence ID" value="NZ_CP029159.1"/>
</dbReference>
<dbReference type="Pfam" id="PF00908">
    <property type="entry name" value="dTDP_sugar_isom"/>
    <property type="match status" value="1"/>
</dbReference>
<keyword evidence="2" id="KW-0413">Isomerase</keyword>
<dbReference type="InterPro" id="IPR000888">
    <property type="entry name" value="RmlC-like"/>
</dbReference>
<proteinExistence type="inferred from homology"/>
<sequence>MRPLGIEGAWVDDPRVHSDRRGRFHEWFKAGPFHELTGHRLELEQANCSRSSLGTLRGIHCAAVPPGQGKYVTCVGGAVLDVVVDLRTGSPTFGAWEAVRLDDREHRAVYLSEGLGHAFMALEEGSVVVYLCSQGYAPEREFGIHPFDPELAIDWPADLVPELSEKDAAAPTLAEARGLGLLPSYEECVAYRRRLGSGTRGETCVSW</sequence>
<dbReference type="AlphaFoldDB" id="I2N827"/>
<dbReference type="GO" id="GO:0000271">
    <property type="term" value="P:polysaccharide biosynthetic process"/>
    <property type="evidence" value="ECO:0007669"/>
    <property type="project" value="TreeGrafter"/>
</dbReference>
<gene>
    <name evidence="5" type="ORF">STSU_007440</name>
</gene>
<reference evidence="5 6" key="1">
    <citation type="journal article" date="2012" name="J. Bacteriol.">
        <title>Draft genome of Streptomyces tsukubaensis NRRL 18488, the producer of the clinically important immunosuppressant tacrolimus (FK506).</title>
        <authorList>
            <person name="Barreiro C."/>
            <person name="Prieto C."/>
            <person name="Sola-Landa A."/>
            <person name="Solera E."/>
            <person name="Martinez-Castro M."/>
            <person name="Perez-Redondo R."/>
            <person name="Garcia-Estrada C."/>
            <person name="Aparicio J.F."/>
            <person name="Fernandez-Martinez L.T."/>
            <person name="Santos-Aberturas J."/>
            <person name="Salehi-Najafabadi Z."/>
            <person name="Rodriguez-Garcia A."/>
            <person name="Tauch A."/>
            <person name="Martin J.F."/>
        </authorList>
    </citation>
    <scope>NUCLEOTIDE SEQUENCE [LARGE SCALE GENOMIC DNA]</scope>
    <source>
        <strain evidence="6">DSM 42081 / NBRC 108919 / NRRL 18488 / 9993</strain>
    </source>
</reference>
<organism evidence="5 6">
    <name type="scientific">Streptomyces tsukubensis (strain DSM 42081 / NBRC 108919 / NRRL 18488 / 9993)</name>
    <dbReference type="NCBI Taxonomy" id="1114943"/>
    <lineage>
        <taxon>Bacteria</taxon>
        <taxon>Bacillati</taxon>
        <taxon>Actinomycetota</taxon>
        <taxon>Actinomycetes</taxon>
        <taxon>Kitasatosporales</taxon>
        <taxon>Streptomycetaceae</taxon>
        <taxon>Streptomyces</taxon>
    </lineage>
</organism>